<dbReference type="InterPro" id="IPR006016">
    <property type="entry name" value="UspA"/>
</dbReference>
<dbReference type="EMBL" id="JAMKFE010000004">
    <property type="protein sequence ID" value="MCM5679608.1"/>
    <property type="molecule type" value="Genomic_DNA"/>
</dbReference>
<name>A0ABT0YP03_9BURK</name>
<dbReference type="Gene3D" id="3.40.50.12370">
    <property type="match status" value="1"/>
</dbReference>
<keyword evidence="4" id="KW-1185">Reference proteome</keyword>
<dbReference type="SUPFAM" id="SSF52402">
    <property type="entry name" value="Adenine nucleotide alpha hydrolases-like"/>
    <property type="match status" value="2"/>
</dbReference>
<organism evidence="3 4">
    <name type="scientific">Caldimonas mangrovi</name>
    <dbReference type="NCBI Taxonomy" id="2944811"/>
    <lineage>
        <taxon>Bacteria</taxon>
        <taxon>Pseudomonadati</taxon>
        <taxon>Pseudomonadota</taxon>
        <taxon>Betaproteobacteria</taxon>
        <taxon>Burkholderiales</taxon>
        <taxon>Sphaerotilaceae</taxon>
        <taxon>Caldimonas</taxon>
    </lineage>
</organism>
<dbReference type="Pfam" id="PF00582">
    <property type="entry name" value="Usp"/>
    <property type="match status" value="2"/>
</dbReference>
<evidence type="ECO:0000256" key="1">
    <source>
        <dbReference type="ARBA" id="ARBA00008791"/>
    </source>
</evidence>
<dbReference type="Proteomes" id="UP001165541">
    <property type="component" value="Unassembled WGS sequence"/>
</dbReference>
<evidence type="ECO:0000313" key="4">
    <source>
        <dbReference type="Proteomes" id="UP001165541"/>
    </source>
</evidence>
<dbReference type="CDD" id="cd00293">
    <property type="entry name" value="USP-like"/>
    <property type="match status" value="1"/>
</dbReference>
<accession>A0ABT0YP03</accession>
<dbReference type="PANTHER" id="PTHR46268:SF15">
    <property type="entry name" value="UNIVERSAL STRESS PROTEIN HP_0031"/>
    <property type="match status" value="1"/>
</dbReference>
<evidence type="ECO:0000259" key="2">
    <source>
        <dbReference type="Pfam" id="PF00582"/>
    </source>
</evidence>
<dbReference type="InterPro" id="IPR006015">
    <property type="entry name" value="Universal_stress_UspA"/>
</dbReference>
<comment type="caution">
    <text evidence="3">The sequence shown here is derived from an EMBL/GenBank/DDBJ whole genome shotgun (WGS) entry which is preliminary data.</text>
</comment>
<reference evidence="3" key="1">
    <citation type="submission" date="2022-05" db="EMBL/GenBank/DDBJ databases">
        <title>Schlegelella sp. nov., isolated from mangrove soil.</title>
        <authorList>
            <person name="Liu Y."/>
            <person name="Ge X."/>
            <person name="Liu W."/>
        </authorList>
    </citation>
    <scope>NUCLEOTIDE SEQUENCE</scope>
    <source>
        <strain evidence="3">S2-27</strain>
    </source>
</reference>
<comment type="similarity">
    <text evidence="1">Belongs to the universal stress protein A family.</text>
</comment>
<proteinExistence type="inferred from homology"/>
<evidence type="ECO:0000313" key="3">
    <source>
        <dbReference type="EMBL" id="MCM5679608.1"/>
    </source>
</evidence>
<gene>
    <name evidence="3" type="ORF">M8A51_08690</name>
</gene>
<protein>
    <submittedName>
        <fullName evidence="3">Universal stress protein</fullName>
    </submittedName>
</protein>
<dbReference type="PANTHER" id="PTHR46268">
    <property type="entry name" value="STRESS RESPONSE PROTEIN NHAX"/>
    <property type="match status" value="1"/>
</dbReference>
<dbReference type="RefSeq" id="WP_251777808.1">
    <property type="nucleotide sequence ID" value="NZ_JAMKFE010000004.1"/>
</dbReference>
<dbReference type="PRINTS" id="PR01438">
    <property type="entry name" value="UNVRSLSTRESS"/>
</dbReference>
<sequence>MNTVYACIDGLANTDAVIDWSAWAARRLAAPLEFLHVLERHPERAETRDLSGAIGLGAQESLLRELSDQDERRSKLAREAGRRLLAAARERAAAAGAVELDARLRHGEFVDTVLEMQPQARLFVLGEHHRADAPSRVHLDRHVEKVIRSVARPVLVATTEGFDAPRRAVFAFDGSPAARRSVEQAARDPLLHGLPLLVVRVGEDSTLARRQLEEARLALQGAGLVVETELAPGAPETVLPALVRAQAPALLVIGAYRHSRLRQLLLGSTTSTLLRVSDVPVLVLR</sequence>
<feature type="domain" description="UspA" evidence="2">
    <location>
        <begin position="3"/>
        <end position="156"/>
    </location>
</feature>
<feature type="domain" description="UspA" evidence="2">
    <location>
        <begin position="208"/>
        <end position="285"/>
    </location>
</feature>